<dbReference type="InterPro" id="IPR012340">
    <property type="entry name" value="NA-bd_OB-fold"/>
</dbReference>
<dbReference type="InterPro" id="IPR011805">
    <property type="entry name" value="RNase_R"/>
</dbReference>
<evidence type="ECO:0000256" key="6">
    <source>
        <dbReference type="ARBA" id="ARBA00022884"/>
    </source>
</evidence>
<comment type="subcellular location">
    <subcellularLocation>
        <location evidence="7">Cytoplasm</location>
    </subcellularLocation>
</comment>
<keyword evidence="6 7" id="KW-0694">RNA-binding</keyword>
<comment type="catalytic activity">
    <reaction evidence="1 7">
        <text>Exonucleolytic cleavage in the 3'- to 5'-direction to yield nucleoside 5'-phosphates.</text>
        <dbReference type="EC" id="3.1.13.1"/>
    </reaction>
</comment>
<dbReference type="AlphaFoldDB" id="A0A5D4H4N4"/>
<keyword evidence="11" id="KW-1185">Reference proteome</keyword>
<dbReference type="EMBL" id="VSZS01000058">
    <property type="protein sequence ID" value="TYR33760.1"/>
    <property type="molecule type" value="Genomic_DNA"/>
</dbReference>
<dbReference type="PANTHER" id="PTHR23355">
    <property type="entry name" value="RIBONUCLEASE"/>
    <property type="match status" value="1"/>
</dbReference>
<evidence type="ECO:0000313" key="10">
    <source>
        <dbReference type="EMBL" id="TYR33760.1"/>
    </source>
</evidence>
<comment type="function">
    <text evidence="7">3'-5' exoribonuclease that releases 5'-nucleoside monophosphates and is involved in maturation of structured RNAs.</text>
</comment>
<feature type="region of interest" description="Disordered" evidence="8">
    <location>
        <begin position="728"/>
        <end position="761"/>
    </location>
</feature>
<accession>A0A5D4H4N4</accession>
<keyword evidence="3 7" id="KW-0540">Nuclease</keyword>
<dbReference type="InterPro" id="IPR004476">
    <property type="entry name" value="RNase_II/RNase_R"/>
</dbReference>
<dbReference type="InterPro" id="IPR001900">
    <property type="entry name" value="RNase_II/R"/>
</dbReference>
<dbReference type="Proteomes" id="UP000323258">
    <property type="component" value="Unassembled WGS sequence"/>
</dbReference>
<dbReference type="SUPFAM" id="SSF50249">
    <property type="entry name" value="Nucleic acid-binding proteins"/>
    <property type="match status" value="3"/>
</dbReference>
<dbReference type="CDD" id="cd04471">
    <property type="entry name" value="S1_RNase_R"/>
    <property type="match status" value="1"/>
</dbReference>
<dbReference type="OrthoDB" id="9764149at2"/>
<dbReference type="Pfam" id="PF00575">
    <property type="entry name" value="S1"/>
    <property type="match status" value="1"/>
</dbReference>
<keyword evidence="4 7" id="KW-0378">Hydrolase</keyword>
<evidence type="ECO:0000256" key="7">
    <source>
        <dbReference type="HAMAP-Rule" id="MF_01895"/>
    </source>
</evidence>
<name>A0A5D4H4N4_9HYPH</name>
<dbReference type="PROSITE" id="PS01175">
    <property type="entry name" value="RIBONUCLEASE_II"/>
    <property type="match status" value="1"/>
</dbReference>
<dbReference type="PANTHER" id="PTHR23355:SF9">
    <property type="entry name" value="DIS3-LIKE EXONUCLEASE 2"/>
    <property type="match status" value="1"/>
</dbReference>
<dbReference type="Gene3D" id="2.40.50.140">
    <property type="entry name" value="Nucleic acid-binding proteins"/>
    <property type="match status" value="1"/>
</dbReference>
<keyword evidence="5 7" id="KW-0269">Exonuclease</keyword>
<proteinExistence type="inferred from homology"/>
<comment type="similarity">
    <text evidence="7">Belongs to the RNR ribonuclease family. RNase R subfamily.</text>
</comment>
<dbReference type="SMART" id="SM00955">
    <property type="entry name" value="RNB"/>
    <property type="match status" value="1"/>
</dbReference>
<dbReference type="GO" id="GO:0006402">
    <property type="term" value="P:mRNA catabolic process"/>
    <property type="evidence" value="ECO:0007669"/>
    <property type="project" value="TreeGrafter"/>
</dbReference>
<feature type="domain" description="S1 motif" evidence="9">
    <location>
        <begin position="645"/>
        <end position="726"/>
    </location>
</feature>
<dbReference type="GO" id="GO:0005829">
    <property type="term" value="C:cytosol"/>
    <property type="evidence" value="ECO:0007669"/>
    <property type="project" value="TreeGrafter"/>
</dbReference>
<dbReference type="GO" id="GO:0003723">
    <property type="term" value="F:RNA binding"/>
    <property type="evidence" value="ECO:0007669"/>
    <property type="project" value="UniProtKB-UniRule"/>
</dbReference>
<evidence type="ECO:0000256" key="8">
    <source>
        <dbReference type="SAM" id="MobiDB-lite"/>
    </source>
</evidence>
<evidence type="ECO:0000256" key="3">
    <source>
        <dbReference type="ARBA" id="ARBA00022722"/>
    </source>
</evidence>
<dbReference type="PROSITE" id="PS50126">
    <property type="entry name" value="S1"/>
    <property type="match status" value="1"/>
</dbReference>
<dbReference type="SMART" id="SM00316">
    <property type="entry name" value="S1"/>
    <property type="match status" value="1"/>
</dbReference>
<evidence type="ECO:0000256" key="2">
    <source>
        <dbReference type="ARBA" id="ARBA00022490"/>
    </source>
</evidence>
<dbReference type="NCBIfam" id="TIGR02063">
    <property type="entry name" value="RNase_R"/>
    <property type="match status" value="1"/>
</dbReference>
<dbReference type="InterPro" id="IPR003029">
    <property type="entry name" value="S1_domain"/>
</dbReference>
<evidence type="ECO:0000313" key="11">
    <source>
        <dbReference type="Proteomes" id="UP000323258"/>
    </source>
</evidence>
<keyword evidence="2 7" id="KW-0963">Cytoplasm</keyword>
<evidence type="ECO:0000256" key="1">
    <source>
        <dbReference type="ARBA" id="ARBA00001849"/>
    </source>
</evidence>
<gene>
    <name evidence="7 10" type="primary">rnr</name>
    <name evidence="10" type="ORF">FY036_06835</name>
</gene>
<reference evidence="10 11" key="1">
    <citation type="submission" date="2019-08" db="EMBL/GenBank/DDBJ databases">
        <authorList>
            <person name="Seo Y.L."/>
        </authorList>
    </citation>
    <scope>NUCLEOTIDE SEQUENCE [LARGE SCALE GENOMIC DNA]</scope>
    <source>
        <strain evidence="10 11">MaA-C15</strain>
    </source>
</reference>
<dbReference type="NCBIfam" id="TIGR00358">
    <property type="entry name" value="3_prime_RNase"/>
    <property type="match status" value="1"/>
</dbReference>
<reference evidence="10 11" key="2">
    <citation type="submission" date="2019-09" db="EMBL/GenBank/DDBJ databases">
        <title>Mesorhizobium sp. MaA-C15 isolated from Microcystis aeruginosa.</title>
        <authorList>
            <person name="Jeong S.E."/>
            <person name="Jin H.M."/>
            <person name="Jeon C.O."/>
        </authorList>
    </citation>
    <scope>NUCLEOTIDE SEQUENCE [LARGE SCALE GENOMIC DNA]</scope>
    <source>
        <strain evidence="10 11">MaA-C15</strain>
    </source>
</reference>
<dbReference type="EC" id="3.1.13.1" evidence="7"/>
<evidence type="ECO:0000259" key="9">
    <source>
        <dbReference type="PROSITE" id="PS50126"/>
    </source>
</evidence>
<dbReference type="Pfam" id="PF17876">
    <property type="entry name" value="CSD2"/>
    <property type="match status" value="1"/>
</dbReference>
<dbReference type="GO" id="GO:0008859">
    <property type="term" value="F:exoribonuclease II activity"/>
    <property type="evidence" value="ECO:0007669"/>
    <property type="project" value="UniProtKB-UniRule"/>
</dbReference>
<protein>
    <recommendedName>
        <fullName evidence="7">Ribonuclease R</fullName>
        <shortName evidence="7">RNase R</shortName>
        <ecNumber evidence="7">3.1.13.1</ecNumber>
    </recommendedName>
</protein>
<dbReference type="RefSeq" id="WP_148913968.1">
    <property type="nucleotide sequence ID" value="NZ_VSZS01000058.1"/>
</dbReference>
<dbReference type="InterPro" id="IPR022966">
    <property type="entry name" value="RNase_II/R_CS"/>
</dbReference>
<comment type="caution">
    <text evidence="10">The sequence shown here is derived from an EMBL/GenBank/DDBJ whole genome shotgun (WGS) entry which is preliminary data.</text>
</comment>
<sequence length="761" mass="84064">MAKRIPGGKAGGASRDFRPSRDDILKFIRENPDQAGKREIARAFGLKGEDRVWLKDALRELQDEGLLKKSAKRFSRPGALPHVVVLDVFSRDADGLLLARPAEWPEENGSAPVVSIRAPRADKARAPGVGERVLAKVFPTDDDTGPAYTGRVMKIFEKRREAVLGVFRKLKDGSFRIEPVERRQPELIVERDNAGDAQSGDLVEVEPLSSGRYGLPKARVIAVLGSLESEKAVSMIAIHAHDIPHIFPPEVLAEAQAAKPATLEGREDWRALPLITIDPADAKDHDDAVYAEPDTDEANVGGHVVTVAIADVAAYVTTNSALDREALKRGNSVYFPDRVVPMLPERISNDLCSLHENEDRPALAVRMVFTSEGRKLRHSFHRIMMRSAAKLAYPQAQAAIDGNADEKTAPLLDGVLRPLWEAYGALRRGRNERAPLELDLPERKILLKPDGTVDRVIVPDRLDAHKLIEEFMIQANVAAAETLEGRRQPLIYRIHDAPTLAKQESLREFLQTLGLSLARGAQMKPSSFNGILSRVQGSDNEALVNEVVLRTQSQAVYAPENIGHFGLNLRRYAHFTSPIRRYADLIVHRALIGSLGLGNEGISRSEEERLEEISALISASERRAMAAERETVDRLVAAHLATRVEETFQARISGVTKAGLFVQLPQYGADGFIPVSSLGDDYYIFDEGARALFGERSRRGYQLADEVEVRLVEVLPLAGAMRFEMLSEPKPLPGSKQSFHKTRKGRAGTGRAASRGRSRRR</sequence>
<evidence type="ECO:0000256" key="4">
    <source>
        <dbReference type="ARBA" id="ARBA00022801"/>
    </source>
</evidence>
<dbReference type="HAMAP" id="MF_01895">
    <property type="entry name" value="RNase_R"/>
    <property type="match status" value="1"/>
</dbReference>
<dbReference type="Pfam" id="PF00773">
    <property type="entry name" value="RNB"/>
    <property type="match status" value="1"/>
</dbReference>
<dbReference type="InterPro" id="IPR040476">
    <property type="entry name" value="CSD2"/>
</dbReference>
<dbReference type="InterPro" id="IPR050180">
    <property type="entry name" value="RNR_Ribonuclease"/>
</dbReference>
<evidence type="ECO:0000256" key="5">
    <source>
        <dbReference type="ARBA" id="ARBA00022839"/>
    </source>
</evidence>
<organism evidence="10 11">
    <name type="scientific">Neoaquamicrobium microcysteis</name>
    <dbReference type="NCBI Taxonomy" id="2682781"/>
    <lineage>
        <taxon>Bacteria</taxon>
        <taxon>Pseudomonadati</taxon>
        <taxon>Pseudomonadota</taxon>
        <taxon>Alphaproteobacteria</taxon>
        <taxon>Hyphomicrobiales</taxon>
        <taxon>Phyllobacteriaceae</taxon>
        <taxon>Neoaquamicrobium</taxon>
    </lineage>
</organism>